<evidence type="ECO:0000313" key="2">
    <source>
        <dbReference type="Proteomes" id="UP000275846"/>
    </source>
</evidence>
<dbReference type="AlphaFoldDB" id="A0A183T0A6"/>
<organism evidence="3">
    <name type="scientific">Schistocephalus solidus</name>
    <name type="common">Tapeworm</name>
    <dbReference type="NCBI Taxonomy" id="70667"/>
    <lineage>
        <taxon>Eukaryota</taxon>
        <taxon>Metazoa</taxon>
        <taxon>Spiralia</taxon>
        <taxon>Lophotrochozoa</taxon>
        <taxon>Platyhelminthes</taxon>
        <taxon>Cestoda</taxon>
        <taxon>Eucestoda</taxon>
        <taxon>Diphyllobothriidea</taxon>
        <taxon>Diphyllobothriidae</taxon>
        <taxon>Schistocephalus</taxon>
    </lineage>
</organism>
<reference evidence="3" key="1">
    <citation type="submission" date="2016-06" db="UniProtKB">
        <authorList>
            <consortium name="WormBaseParasite"/>
        </authorList>
    </citation>
    <scope>IDENTIFICATION</scope>
</reference>
<dbReference type="WBParaSite" id="SSLN_0001027001-mRNA-1">
    <property type="protein sequence ID" value="SSLN_0001027001-mRNA-1"/>
    <property type="gene ID" value="SSLN_0001027001"/>
</dbReference>
<proteinExistence type="predicted"/>
<evidence type="ECO:0000313" key="3">
    <source>
        <dbReference type="WBParaSite" id="SSLN_0001027001-mRNA-1"/>
    </source>
</evidence>
<gene>
    <name evidence="1" type="ORF">SSLN_LOCUS9902</name>
</gene>
<protein>
    <submittedName>
        <fullName evidence="1 3">Uncharacterized protein</fullName>
    </submittedName>
</protein>
<keyword evidence="2" id="KW-1185">Reference proteome</keyword>
<dbReference type="EMBL" id="UYSU01035530">
    <property type="protein sequence ID" value="VDL96287.1"/>
    <property type="molecule type" value="Genomic_DNA"/>
</dbReference>
<sequence>MFNRTVRKSLERMYPNLYQADIHNLPSEVPVHIKVQGHTRPSLEGNGGGWGISTTWFTIWETPFRQGDTKRPESALPDHASVVMSVTVISPATNDVPFVQRFKVPEIKPSETTVNSISSGHRVNGVSPQSPITVITTSNPAPLEPTVAGGSNSMPEQADERGLTPKNTLMHSFRNASPRMKDTTILNKSRVCKYHVTSDPSCSSCDSRISNHTEHINHLVPPGPFRKSSVLRIITFADQLDESST</sequence>
<dbReference type="Proteomes" id="UP000275846">
    <property type="component" value="Unassembled WGS sequence"/>
</dbReference>
<reference evidence="1 2" key="2">
    <citation type="submission" date="2018-11" db="EMBL/GenBank/DDBJ databases">
        <authorList>
            <consortium name="Pathogen Informatics"/>
        </authorList>
    </citation>
    <scope>NUCLEOTIDE SEQUENCE [LARGE SCALE GENOMIC DNA]</scope>
    <source>
        <strain evidence="1 2">NST_G2</strain>
    </source>
</reference>
<accession>A0A183T0A6</accession>
<evidence type="ECO:0000313" key="1">
    <source>
        <dbReference type="EMBL" id="VDL96287.1"/>
    </source>
</evidence>
<name>A0A183T0A6_SCHSO</name>